<dbReference type="InterPro" id="IPR017972">
    <property type="entry name" value="Cyt_P450_CS"/>
</dbReference>
<organism evidence="6 7">
    <name type="scientific">Orchesella cincta</name>
    <name type="common">Springtail</name>
    <name type="synonym">Podura cincta</name>
    <dbReference type="NCBI Taxonomy" id="48709"/>
    <lineage>
        <taxon>Eukaryota</taxon>
        <taxon>Metazoa</taxon>
        <taxon>Ecdysozoa</taxon>
        <taxon>Arthropoda</taxon>
        <taxon>Hexapoda</taxon>
        <taxon>Collembola</taxon>
        <taxon>Entomobryomorpha</taxon>
        <taxon>Entomobryoidea</taxon>
        <taxon>Orchesellidae</taxon>
        <taxon>Orchesellinae</taxon>
        <taxon>Orchesella</taxon>
    </lineage>
</organism>
<dbReference type="GO" id="GO:0006082">
    <property type="term" value="P:organic acid metabolic process"/>
    <property type="evidence" value="ECO:0007669"/>
    <property type="project" value="TreeGrafter"/>
</dbReference>
<dbReference type="GO" id="GO:0020037">
    <property type="term" value="F:heme binding"/>
    <property type="evidence" value="ECO:0007669"/>
    <property type="project" value="InterPro"/>
</dbReference>
<evidence type="ECO:0000256" key="1">
    <source>
        <dbReference type="ARBA" id="ARBA00010617"/>
    </source>
</evidence>
<accession>A0A1D2M6L5</accession>
<protein>
    <submittedName>
        <fullName evidence="6">Cytochrome P450 2B12</fullName>
    </submittedName>
</protein>
<dbReference type="Pfam" id="PF00067">
    <property type="entry name" value="p450"/>
    <property type="match status" value="2"/>
</dbReference>
<reference evidence="6 7" key="1">
    <citation type="journal article" date="2016" name="Genome Biol. Evol.">
        <title>Gene Family Evolution Reflects Adaptation to Soil Environmental Stressors in the Genome of the Collembolan Orchesella cincta.</title>
        <authorList>
            <person name="Faddeeva-Vakhrusheva A."/>
            <person name="Derks M.F."/>
            <person name="Anvar S.Y."/>
            <person name="Agamennone V."/>
            <person name="Suring W."/>
            <person name="Smit S."/>
            <person name="van Straalen N.M."/>
            <person name="Roelofs D."/>
        </authorList>
    </citation>
    <scope>NUCLEOTIDE SEQUENCE [LARGE SCALE GENOMIC DNA]</scope>
    <source>
        <tissue evidence="6">Mixed pool</tissue>
    </source>
</reference>
<sequence length="181" mass="20263">MKLLMAFSTGRRVCFGEGLARDAIFLFIASILQRFNIGPDPEYRVTKIETLAVLNDPKLVKELFSNTNSTGRAPDPILHILGRGSGIIIPTCHIWESQKRFTLRKLRDVGILKSSIDGFLMEEATTMINFFKQNVGKPLSGTGLFNGPIVNALWRIVAGETNDWTLLDKPEILKSAERLME</sequence>
<dbReference type="InterPro" id="IPR001128">
    <property type="entry name" value="Cyt_P450"/>
</dbReference>
<dbReference type="SUPFAM" id="SSF48264">
    <property type="entry name" value="Cytochrome P450"/>
    <property type="match status" value="2"/>
</dbReference>
<evidence type="ECO:0000313" key="6">
    <source>
        <dbReference type="EMBL" id="ODM88606.1"/>
    </source>
</evidence>
<name>A0A1D2M6L5_ORCCI</name>
<dbReference type="PANTHER" id="PTHR24300">
    <property type="entry name" value="CYTOCHROME P450 508A4-RELATED"/>
    <property type="match status" value="1"/>
</dbReference>
<evidence type="ECO:0000256" key="3">
    <source>
        <dbReference type="ARBA" id="ARBA00023004"/>
    </source>
</evidence>
<gene>
    <name evidence="6" type="ORF">Ocin01_18076</name>
</gene>
<dbReference type="EMBL" id="LJIJ01003396">
    <property type="protein sequence ID" value="ODM88606.1"/>
    <property type="molecule type" value="Genomic_DNA"/>
</dbReference>
<dbReference type="PROSITE" id="PS00086">
    <property type="entry name" value="CYTOCHROME_P450"/>
    <property type="match status" value="1"/>
</dbReference>
<dbReference type="Proteomes" id="UP000094527">
    <property type="component" value="Unassembled WGS sequence"/>
</dbReference>
<dbReference type="PRINTS" id="PR00463">
    <property type="entry name" value="EP450I"/>
</dbReference>
<comment type="caution">
    <text evidence="6">The sequence shown here is derived from an EMBL/GenBank/DDBJ whole genome shotgun (WGS) entry which is preliminary data.</text>
</comment>
<dbReference type="OrthoDB" id="6364282at2759"/>
<comment type="similarity">
    <text evidence="1 5">Belongs to the cytochrome P450 family.</text>
</comment>
<keyword evidence="5" id="KW-0349">Heme</keyword>
<dbReference type="InterPro" id="IPR050182">
    <property type="entry name" value="Cytochrome_P450_fam2"/>
</dbReference>
<dbReference type="Gene3D" id="1.10.630.10">
    <property type="entry name" value="Cytochrome P450"/>
    <property type="match status" value="2"/>
</dbReference>
<dbReference type="AlphaFoldDB" id="A0A1D2M6L5"/>
<dbReference type="InterPro" id="IPR002401">
    <property type="entry name" value="Cyt_P450_E_grp-I"/>
</dbReference>
<evidence type="ECO:0000256" key="2">
    <source>
        <dbReference type="ARBA" id="ARBA00022723"/>
    </source>
</evidence>
<dbReference type="STRING" id="48709.A0A1D2M6L5"/>
<dbReference type="GO" id="GO:0016712">
    <property type="term" value="F:oxidoreductase activity, acting on paired donors, with incorporation or reduction of molecular oxygen, reduced flavin or flavoprotein as one donor, and incorporation of one atom of oxygen"/>
    <property type="evidence" value="ECO:0007669"/>
    <property type="project" value="TreeGrafter"/>
</dbReference>
<keyword evidence="4 5" id="KW-0503">Monooxygenase</keyword>
<keyword evidence="2 5" id="KW-0479">Metal-binding</keyword>
<evidence type="ECO:0000313" key="7">
    <source>
        <dbReference type="Proteomes" id="UP000094527"/>
    </source>
</evidence>
<dbReference type="PANTHER" id="PTHR24300:SF375">
    <property type="entry name" value="CYTOCHROME P450 FAMILY"/>
    <property type="match status" value="1"/>
</dbReference>
<keyword evidence="3 5" id="KW-0408">Iron</keyword>
<keyword evidence="5" id="KW-0560">Oxidoreductase</keyword>
<keyword evidence="7" id="KW-1185">Reference proteome</keyword>
<proteinExistence type="inferred from homology"/>
<evidence type="ECO:0000256" key="5">
    <source>
        <dbReference type="RuleBase" id="RU000461"/>
    </source>
</evidence>
<dbReference type="GO" id="GO:0005506">
    <property type="term" value="F:iron ion binding"/>
    <property type="evidence" value="ECO:0007669"/>
    <property type="project" value="InterPro"/>
</dbReference>
<evidence type="ECO:0000256" key="4">
    <source>
        <dbReference type="ARBA" id="ARBA00023033"/>
    </source>
</evidence>
<dbReference type="GO" id="GO:0005737">
    <property type="term" value="C:cytoplasm"/>
    <property type="evidence" value="ECO:0007669"/>
    <property type="project" value="TreeGrafter"/>
</dbReference>
<dbReference type="InterPro" id="IPR036396">
    <property type="entry name" value="Cyt_P450_sf"/>
</dbReference>
<dbReference type="GO" id="GO:0006805">
    <property type="term" value="P:xenobiotic metabolic process"/>
    <property type="evidence" value="ECO:0007669"/>
    <property type="project" value="TreeGrafter"/>
</dbReference>